<dbReference type="RefSeq" id="WP_211869167.1">
    <property type="nucleotide sequence ID" value="NZ_JAAEDI010000012.1"/>
</dbReference>
<dbReference type="InterPro" id="IPR029021">
    <property type="entry name" value="Prot-tyrosine_phosphatase-like"/>
</dbReference>
<organism evidence="1 2">
    <name type="scientific">Neoroseomonas terrae</name>
    <dbReference type="NCBI Taxonomy" id="424799"/>
    <lineage>
        <taxon>Bacteria</taxon>
        <taxon>Pseudomonadati</taxon>
        <taxon>Pseudomonadota</taxon>
        <taxon>Alphaproteobacteria</taxon>
        <taxon>Acetobacterales</taxon>
        <taxon>Acetobacteraceae</taxon>
        <taxon>Neoroseomonas</taxon>
    </lineage>
</organism>
<sequence>MTLGGLTLFLDGRKTRVTGGPFDGLPDGARGLCLEASARRAGLAEWRLDIPDFGVPDDEALRTVLLSMLAAMRERPADAYHIGCRAGLGRTGLALACLAKLAGAVEGDPVAWLRARYVPEAIETEAQAAFVRGF</sequence>
<dbReference type="EMBL" id="JAAEDI010000012">
    <property type="protein sequence ID" value="MBR0650500.1"/>
    <property type="molecule type" value="Genomic_DNA"/>
</dbReference>
<dbReference type="Proteomes" id="UP000698752">
    <property type="component" value="Unassembled WGS sequence"/>
</dbReference>
<accession>A0ABS5EHK8</accession>
<reference evidence="2" key="1">
    <citation type="journal article" date="2021" name="Syst. Appl. Microbiol.">
        <title>Roseomonas hellenica sp. nov., isolated from roots of wild-growing Alkanna tinctoria.</title>
        <authorList>
            <person name="Rat A."/>
            <person name="Naranjo H.D."/>
            <person name="Lebbe L."/>
            <person name="Cnockaert M."/>
            <person name="Krigas N."/>
            <person name="Grigoriadou K."/>
            <person name="Maloupa E."/>
            <person name="Willems A."/>
        </authorList>
    </citation>
    <scope>NUCLEOTIDE SEQUENCE [LARGE SCALE GENOMIC DNA]</scope>
    <source>
        <strain evidence="2">LMG 31159</strain>
    </source>
</reference>
<protein>
    <submittedName>
        <fullName evidence="1">Protein phosphatase</fullName>
    </submittedName>
</protein>
<evidence type="ECO:0000313" key="2">
    <source>
        <dbReference type="Proteomes" id="UP000698752"/>
    </source>
</evidence>
<comment type="caution">
    <text evidence="1">The sequence shown here is derived from an EMBL/GenBank/DDBJ whole genome shotgun (WGS) entry which is preliminary data.</text>
</comment>
<dbReference type="Gene3D" id="3.90.190.10">
    <property type="entry name" value="Protein tyrosine phosphatase superfamily"/>
    <property type="match status" value="1"/>
</dbReference>
<proteinExistence type="predicted"/>
<gene>
    <name evidence="1" type="ORF">GXW78_12565</name>
</gene>
<dbReference type="SUPFAM" id="SSF52799">
    <property type="entry name" value="(Phosphotyrosine protein) phosphatases II"/>
    <property type="match status" value="1"/>
</dbReference>
<keyword evidence="2" id="KW-1185">Reference proteome</keyword>
<evidence type="ECO:0000313" key="1">
    <source>
        <dbReference type="EMBL" id="MBR0650500.1"/>
    </source>
</evidence>
<name>A0ABS5EHK8_9PROT</name>